<evidence type="ECO:0000313" key="2">
    <source>
        <dbReference type="EMBL" id="CAI4048037.1"/>
    </source>
</evidence>
<accession>A0AA35J3Z7</accession>
<feature type="compositionally biased region" description="Acidic residues" evidence="1">
    <location>
        <begin position="8"/>
        <end position="17"/>
    </location>
</feature>
<evidence type="ECO:0000256" key="1">
    <source>
        <dbReference type="SAM" id="MobiDB-lite"/>
    </source>
</evidence>
<proteinExistence type="predicted"/>
<feature type="compositionally biased region" description="Basic and acidic residues" evidence="1">
    <location>
        <begin position="235"/>
        <end position="249"/>
    </location>
</feature>
<feature type="compositionally biased region" description="Basic and acidic residues" evidence="1">
    <location>
        <begin position="182"/>
        <end position="208"/>
    </location>
</feature>
<feature type="compositionally biased region" description="Polar residues" evidence="1">
    <location>
        <begin position="262"/>
        <end position="279"/>
    </location>
</feature>
<dbReference type="AlphaFoldDB" id="A0AA35J3Z7"/>
<organism evidence="2 3">
    <name type="scientific">Saccharomyces uvarum</name>
    <name type="common">Yeast</name>
    <name type="synonym">Saccharomyces bayanus var. uvarum</name>
    <dbReference type="NCBI Taxonomy" id="230603"/>
    <lineage>
        <taxon>Eukaryota</taxon>
        <taxon>Fungi</taxon>
        <taxon>Dikarya</taxon>
        <taxon>Ascomycota</taxon>
        <taxon>Saccharomycotina</taxon>
        <taxon>Saccharomycetes</taxon>
        <taxon>Saccharomycetales</taxon>
        <taxon>Saccharomycetaceae</taxon>
        <taxon>Saccharomyces</taxon>
    </lineage>
</organism>
<feature type="compositionally biased region" description="Polar residues" evidence="1">
    <location>
        <begin position="157"/>
        <end position="178"/>
    </location>
</feature>
<gene>
    <name evidence="2" type="primary">SUVC13G0990</name>
    <name evidence="2" type="ORF">SUVC_13G0990</name>
</gene>
<reference evidence="2" key="1">
    <citation type="submission" date="2022-10" db="EMBL/GenBank/DDBJ databases">
        <authorList>
            <person name="Byrne P K."/>
        </authorList>
    </citation>
    <scope>NUCLEOTIDE SEQUENCE</scope>
    <source>
        <strain evidence="2">CBS7001</strain>
    </source>
</reference>
<protein>
    <submittedName>
        <fullName evidence="2">Uncharacterized protein</fullName>
    </submittedName>
</protein>
<feature type="region of interest" description="Disordered" evidence="1">
    <location>
        <begin position="157"/>
        <end position="339"/>
    </location>
</feature>
<dbReference type="EMBL" id="OX365924">
    <property type="protein sequence ID" value="CAI4048037.1"/>
    <property type="molecule type" value="Genomic_DNA"/>
</dbReference>
<dbReference type="Proteomes" id="UP001162090">
    <property type="component" value="Chromosome 13"/>
</dbReference>
<feature type="compositionally biased region" description="Basic and acidic residues" evidence="1">
    <location>
        <begin position="292"/>
        <end position="313"/>
    </location>
</feature>
<sequence>MDEDKIVDQLLSEEDTFRDDQGKPKNEDVSLYGLLDEVTNGRRLLNCLFHSSMQMGTRLSTDNLDQKCRQIMRDWTDEEKTMTMDSGVLQLDAPVLFSWSHDAAFTSAQENTGTDSKGSTHGGKKRVKITTSSQLFDKASAEISKCISQNTKGWIVDESTSADETNGTGNDKPSSPWASSDFKVDPLQKFVVKELPKPKKKPENDQTKKNKTKRKSFFGFWGHSSSKSSSKKKPEKPIEIKGKNIHEEAGTPSPPLDEDASSSDVCATQSNQESINNRQAEPVESEISVENTHSDHSELDEFKQAPAHTKDILSCEPSTVNPSSLNLGSFVPLQPKKKT</sequence>
<name>A0AA35J3Z7_SACUV</name>
<feature type="compositionally biased region" description="Polar residues" evidence="1">
    <location>
        <begin position="316"/>
        <end position="327"/>
    </location>
</feature>
<evidence type="ECO:0000313" key="3">
    <source>
        <dbReference type="Proteomes" id="UP001162090"/>
    </source>
</evidence>
<feature type="region of interest" description="Disordered" evidence="1">
    <location>
        <begin position="1"/>
        <end position="26"/>
    </location>
</feature>